<dbReference type="InterPro" id="IPR000184">
    <property type="entry name" value="Bac_surfAg_D15"/>
</dbReference>
<gene>
    <name evidence="7" type="ORF">COO20_22695</name>
</gene>
<keyword evidence="3" id="KW-0472">Membrane</keyword>
<dbReference type="InterPro" id="IPR039910">
    <property type="entry name" value="D15-like"/>
</dbReference>
<dbReference type="AlphaFoldDB" id="A0A2N3KGE8"/>
<comment type="caution">
    <text evidence="7">The sequence shown here is derived from an EMBL/GenBank/DDBJ whole genome shotgun (WGS) entry which is preliminary data.</text>
</comment>
<keyword evidence="2" id="KW-0812">Transmembrane</keyword>
<dbReference type="EMBL" id="NWTK01000019">
    <property type="protein sequence ID" value="PKR49604.1"/>
    <property type="molecule type" value="Genomic_DNA"/>
</dbReference>
<evidence type="ECO:0000313" key="7">
    <source>
        <dbReference type="EMBL" id="PKR49604.1"/>
    </source>
</evidence>
<evidence type="ECO:0000259" key="6">
    <source>
        <dbReference type="Pfam" id="PF07244"/>
    </source>
</evidence>
<evidence type="ECO:0000256" key="1">
    <source>
        <dbReference type="ARBA" id="ARBA00004370"/>
    </source>
</evidence>
<proteinExistence type="predicted"/>
<dbReference type="Pfam" id="PF01103">
    <property type="entry name" value="Omp85"/>
    <property type="match status" value="1"/>
</dbReference>
<dbReference type="InterPro" id="IPR010827">
    <property type="entry name" value="BamA/TamA_POTRA"/>
</dbReference>
<protein>
    <submittedName>
        <fullName evidence="7">Outer membrane protein assembly factor</fullName>
    </submittedName>
</protein>
<comment type="subcellular location">
    <subcellularLocation>
        <location evidence="1">Membrane</location>
    </subcellularLocation>
</comment>
<keyword evidence="2" id="KW-1134">Transmembrane beta strand</keyword>
<evidence type="ECO:0000259" key="5">
    <source>
        <dbReference type="Pfam" id="PF01103"/>
    </source>
</evidence>
<dbReference type="Gene3D" id="3.10.20.310">
    <property type="entry name" value="membrane protein fhac"/>
    <property type="match status" value="1"/>
</dbReference>
<evidence type="ECO:0000256" key="2">
    <source>
        <dbReference type="ARBA" id="ARBA00022452"/>
    </source>
</evidence>
<name>A0A2N3KGE8_9PROT</name>
<dbReference type="RefSeq" id="WP_101270708.1">
    <property type="nucleotide sequence ID" value="NZ_NWTK01000019.1"/>
</dbReference>
<reference evidence="7 8" key="1">
    <citation type="submission" date="2017-09" db="EMBL/GenBank/DDBJ databases">
        <title>Biodiversity and function of Thalassospira species in the particle-attached aromatic-hydrocarbon-degrading consortia from the surface seawater of the South China Sea.</title>
        <authorList>
            <person name="Dong C."/>
            <person name="Liu R."/>
            <person name="Shao Z."/>
        </authorList>
    </citation>
    <scope>NUCLEOTIDE SEQUENCE [LARGE SCALE GENOMIC DNA]</scope>
    <source>
        <strain evidence="7 8">CSC1P2</strain>
    </source>
</reference>
<dbReference type="OrthoDB" id="9769707at2"/>
<dbReference type="GO" id="GO:0019867">
    <property type="term" value="C:outer membrane"/>
    <property type="evidence" value="ECO:0007669"/>
    <property type="project" value="InterPro"/>
</dbReference>
<sequence length="673" mass="73595">MVLSVCVGASVLSACSFTDNLPFGDGANSAATQDVRRAIPYSVTFQGLDPQEERLLAALRENSTAIRLKDRPTPTKAGLERRAEDDVTRFVRVLRSFGFYDAVVNYDIRDADVPPAEGETELSPEGDAISAKTASNGDNAEEDGNGPETAAKPADEKKQDEQAPDSPALESKAPPKPVVLQYRIDMGTPYLLSDAELTVIHPDESSETRSMSDEELKTAKLSIGMRAEADPIILAEQSVLDVFRNQGFPLVKAGKKHVLADTAEKTIRVTYEVITGKKATFGKINIVGAEDVDADFIRGYHSWNTGEVYSPQKVTETRRDLAESNLFNSVIVKPVGQVDENGEIPIEMRVQERDHRSIGGGLDFSTADGPGANAFWEHRNLFGEGEKLRLKLEGSGLKQGASASFRKPQFLRRKQALVAESEATSYTTDAYEGELANAFTGIEREFWENWSATYGVTLEYSDLTGADSPNEEFYLGGLRGVLRHDNTDNPLDPTTGNRMELTISPYMSLAGAQTQFTSVSLDGSQYYAFDDKGYYVLAGRGRIGSIFGDERSSLPSNKRFYSGGGGSVRGYEYQTVGPLNEDGDPVGGRSVIEAGLELRARITDSIGLVPFVEGGNVYEAVKPKDFTLMWATGLGVRYYTAIGPVRFDFAVPMDKRENIDDDYQIYLSLGQAF</sequence>
<feature type="domain" description="POTRA" evidence="6">
    <location>
        <begin position="280"/>
        <end position="353"/>
    </location>
</feature>
<dbReference type="PANTHER" id="PTHR12815">
    <property type="entry name" value="SORTING AND ASSEMBLY MACHINERY SAMM50 PROTEIN FAMILY MEMBER"/>
    <property type="match status" value="1"/>
</dbReference>
<dbReference type="PANTHER" id="PTHR12815:SF42">
    <property type="entry name" value="BACTERIAL SURFACE ANTIGEN (D15) DOMAIN-CONTAINING PROTEIN"/>
    <property type="match status" value="1"/>
</dbReference>
<evidence type="ECO:0000256" key="3">
    <source>
        <dbReference type="ARBA" id="ARBA00023136"/>
    </source>
</evidence>
<dbReference type="Proteomes" id="UP000233597">
    <property type="component" value="Unassembled WGS sequence"/>
</dbReference>
<organism evidence="7 8">
    <name type="scientific">Thalassospira marina</name>
    <dbReference type="NCBI Taxonomy" id="2048283"/>
    <lineage>
        <taxon>Bacteria</taxon>
        <taxon>Pseudomonadati</taxon>
        <taxon>Pseudomonadota</taxon>
        <taxon>Alphaproteobacteria</taxon>
        <taxon>Rhodospirillales</taxon>
        <taxon>Thalassospiraceae</taxon>
        <taxon>Thalassospira</taxon>
    </lineage>
</organism>
<evidence type="ECO:0000256" key="4">
    <source>
        <dbReference type="SAM" id="MobiDB-lite"/>
    </source>
</evidence>
<accession>A0A2N3KGE8</accession>
<feature type="region of interest" description="Disordered" evidence="4">
    <location>
        <begin position="114"/>
        <end position="176"/>
    </location>
</feature>
<dbReference type="Pfam" id="PF07244">
    <property type="entry name" value="POTRA"/>
    <property type="match status" value="1"/>
</dbReference>
<feature type="domain" description="Bacterial surface antigen (D15)" evidence="5">
    <location>
        <begin position="380"/>
        <end position="673"/>
    </location>
</feature>
<dbReference type="Gene3D" id="2.40.160.50">
    <property type="entry name" value="membrane protein fhac: a member of the omp85/tpsb transporter family"/>
    <property type="match status" value="1"/>
</dbReference>
<evidence type="ECO:0000313" key="8">
    <source>
        <dbReference type="Proteomes" id="UP000233597"/>
    </source>
</evidence>